<reference evidence="2" key="1">
    <citation type="journal article" date="2023" name="Mol. Phylogenet. Evol.">
        <title>Genome-scale phylogeny and comparative genomics of the fungal order Sordariales.</title>
        <authorList>
            <person name="Hensen N."/>
            <person name="Bonometti L."/>
            <person name="Westerberg I."/>
            <person name="Brannstrom I.O."/>
            <person name="Guillou S."/>
            <person name="Cros-Aarteil S."/>
            <person name="Calhoun S."/>
            <person name="Haridas S."/>
            <person name="Kuo A."/>
            <person name="Mondo S."/>
            <person name="Pangilinan J."/>
            <person name="Riley R."/>
            <person name="LaButti K."/>
            <person name="Andreopoulos B."/>
            <person name="Lipzen A."/>
            <person name="Chen C."/>
            <person name="Yan M."/>
            <person name="Daum C."/>
            <person name="Ng V."/>
            <person name="Clum A."/>
            <person name="Steindorff A."/>
            <person name="Ohm R.A."/>
            <person name="Martin F."/>
            <person name="Silar P."/>
            <person name="Natvig D.O."/>
            <person name="Lalanne C."/>
            <person name="Gautier V."/>
            <person name="Ament-Velasquez S.L."/>
            <person name="Kruys A."/>
            <person name="Hutchinson M.I."/>
            <person name="Powell A.J."/>
            <person name="Barry K."/>
            <person name="Miller A.N."/>
            <person name="Grigoriev I.V."/>
            <person name="Debuchy R."/>
            <person name="Gladieux P."/>
            <person name="Hiltunen Thoren M."/>
            <person name="Johannesson H."/>
        </authorList>
    </citation>
    <scope>NUCLEOTIDE SEQUENCE</scope>
    <source>
        <strain evidence="2">CBS 958.72</strain>
    </source>
</reference>
<name>A0AAE0KC59_9PEZI</name>
<gene>
    <name evidence="2" type="ORF">B0T24DRAFT_666528</name>
</gene>
<dbReference type="Proteomes" id="UP001287356">
    <property type="component" value="Unassembled WGS sequence"/>
</dbReference>
<protein>
    <submittedName>
        <fullName evidence="2">Uncharacterized protein</fullName>
    </submittedName>
</protein>
<evidence type="ECO:0000256" key="1">
    <source>
        <dbReference type="SAM" id="MobiDB-lite"/>
    </source>
</evidence>
<feature type="compositionally biased region" description="Polar residues" evidence="1">
    <location>
        <begin position="161"/>
        <end position="175"/>
    </location>
</feature>
<proteinExistence type="predicted"/>
<dbReference type="AlphaFoldDB" id="A0AAE0KC59"/>
<feature type="region of interest" description="Disordered" evidence="1">
    <location>
        <begin position="156"/>
        <end position="177"/>
    </location>
</feature>
<accession>A0AAE0KC59</accession>
<evidence type="ECO:0000313" key="2">
    <source>
        <dbReference type="EMBL" id="KAK3373231.1"/>
    </source>
</evidence>
<evidence type="ECO:0000313" key="3">
    <source>
        <dbReference type="Proteomes" id="UP001287356"/>
    </source>
</evidence>
<sequence length="253" mass="29090">MASQILARDLGGNGGGFFIDIKDPENLPESLIQRLRDFGKTAKTYSEAAEDLLGHYGYHELPLPIQYHEDPGQQDQVTTWLEYLAYEYALHYRHRLLIKNGRSKHDQEWKKLVHSNVLRPLETEEHIRSHKSAHECDRDKDRTYDRVVSAKSIMEKAPEWHQNSPTSPAGHQSTKQAEEVRLANAKSRLNEAEKLLELVKRRDKLITEFMRAVGDYYSQKRDAVRTGLRAVPSPRLGVKAPLKIVAERGRGEM</sequence>
<dbReference type="EMBL" id="JAULSN010000004">
    <property type="protein sequence ID" value="KAK3373231.1"/>
    <property type="molecule type" value="Genomic_DNA"/>
</dbReference>
<comment type="caution">
    <text evidence="2">The sequence shown here is derived from an EMBL/GenBank/DDBJ whole genome shotgun (WGS) entry which is preliminary data.</text>
</comment>
<keyword evidence="3" id="KW-1185">Reference proteome</keyword>
<organism evidence="2 3">
    <name type="scientific">Lasiosphaeria ovina</name>
    <dbReference type="NCBI Taxonomy" id="92902"/>
    <lineage>
        <taxon>Eukaryota</taxon>
        <taxon>Fungi</taxon>
        <taxon>Dikarya</taxon>
        <taxon>Ascomycota</taxon>
        <taxon>Pezizomycotina</taxon>
        <taxon>Sordariomycetes</taxon>
        <taxon>Sordariomycetidae</taxon>
        <taxon>Sordariales</taxon>
        <taxon>Lasiosphaeriaceae</taxon>
        <taxon>Lasiosphaeria</taxon>
    </lineage>
</organism>
<reference evidence="2" key="2">
    <citation type="submission" date="2023-06" db="EMBL/GenBank/DDBJ databases">
        <authorList>
            <consortium name="Lawrence Berkeley National Laboratory"/>
            <person name="Haridas S."/>
            <person name="Hensen N."/>
            <person name="Bonometti L."/>
            <person name="Westerberg I."/>
            <person name="Brannstrom I.O."/>
            <person name="Guillou S."/>
            <person name="Cros-Aarteil S."/>
            <person name="Calhoun S."/>
            <person name="Kuo A."/>
            <person name="Mondo S."/>
            <person name="Pangilinan J."/>
            <person name="Riley R."/>
            <person name="Labutti K."/>
            <person name="Andreopoulos B."/>
            <person name="Lipzen A."/>
            <person name="Chen C."/>
            <person name="Yanf M."/>
            <person name="Daum C."/>
            <person name="Ng V."/>
            <person name="Clum A."/>
            <person name="Steindorff A."/>
            <person name="Ohm R."/>
            <person name="Martin F."/>
            <person name="Silar P."/>
            <person name="Natvig D."/>
            <person name="Lalanne C."/>
            <person name="Gautier V."/>
            <person name="Ament-Velasquez S.L."/>
            <person name="Kruys A."/>
            <person name="Hutchinson M.I."/>
            <person name="Powell A.J."/>
            <person name="Barry K."/>
            <person name="Miller A.N."/>
            <person name="Grigoriev I.V."/>
            <person name="Debuchy R."/>
            <person name="Gladieux P."/>
            <person name="Thoren M.H."/>
            <person name="Johannesson H."/>
        </authorList>
    </citation>
    <scope>NUCLEOTIDE SEQUENCE</scope>
    <source>
        <strain evidence="2">CBS 958.72</strain>
    </source>
</reference>